<dbReference type="EMBL" id="LWMV01000011">
    <property type="protein sequence ID" value="KZX16408.1"/>
    <property type="molecule type" value="Genomic_DNA"/>
</dbReference>
<dbReference type="RefSeq" id="WP_281190493.1">
    <property type="nucleotide sequence ID" value="NZ_LWMV01000011.1"/>
</dbReference>
<gene>
    <name evidence="1" type="ORF">MBCUR_00720</name>
</gene>
<comment type="caution">
    <text evidence="1">The sequence shown here is derived from an EMBL/GenBank/DDBJ whole genome shotgun (WGS) entry which is preliminary data.</text>
</comment>
<keyword evidence="2" id="KW-1185">Reference proteome</keyword>
<evidence type="ECO:0000313" key="1">
    <source>
        <dbReference type="EMBL" id="KZX16408.1"/>
    </source>
</evidence>
<dbReference type="Proteomes" id="UP000077245">
    <property type="component" value="Unassembled WGS sequence"/>
</dbReference>
<dbReference type="PATRIC" id="fig|49547.3.peg.77"/>
<proteinExistence type="predicted"/>
<sequence>MTTYTEEGTTIKGNILVVEARKISDAKVINKSGRHKTQQIILR</sequence>
<accession>A0A166E938</accession>
<dbReference type="AlphaFoldDB" id="A0A166E938"/>
<evidence type="ECO:0000313" key="2">
    <source>
        <dbReference type="Proteomes" id="UP000077245"/>
    </source>
</evidence>
<organism evidence="1 2">
    <name type="scientific">Methanobrevibacter curvatus</name>
    <dbReference type="NCBI Taxonomy" id="49547"/>
    <lineage>
        <taxon>Archaea</taxon>
        <taxon>Methanobacteriati</taxon>
        <taxon>Methanobacteriota</taxon>
        <taxon>Methanomada group</taxon>
        <taxon>Methanobacteria</taxon>
        <taxon>Methanobacteriales</taxon>
        <taxon>Methanobacteriaceae</taxon>
        <taxon>Methanobrevibacter</taxon>
    </lineage>
</organism>
<name>A0A166E938_9EURY</name>
<reference evidence="1 2" key="1">
    <citation type="submission" date="2016-04" db="EMBL/GenBank/DDBJ databases">
        <title>Genome sequence of Methanobrevibacter curvatus DSM 11111.</title>
        <authorList>
            <person name="Poehlein A."/>
            <person name="Seedorf H."/>
            <person name="Daniel R."/>
        </authorList>
    </citation>
    <scope>NUCLEOTIDE SEQUENCE [LARGE SCALE GENOMIC DNA]</scope>
    <source>
        <strain evidence="1 2">DSM 11111</strain>
    </source>
</reference>
<protein>
    <submittedName>
        <fullName evidence="1">Uncharacterized protein</fullName>
    </submittedName>
</protein>